<dbReference type="InterPro" id="IPR029475">
    <property type="entry name" value="DUF6807"/>
</dbReference>
<reference evidence="1 2" key="1">
    <citation type="journal article" date="2015" name="Stand. Genomic Sci.">
        <title>Genomic Encyclopedia of Bacterial and Archaeal Type Strains, Phase III: the genomes of soil and plant-associated and newly described type strains.</title>
        <authorList>
            <person name="Whitman W.B."/>
            <person name="Woyke T."/>
            <person name="Klenk H.P."/>
            <person name="Zhou Y."/>
            <person name="Lilburn T.G."/>
            <person name="Beck B.J."/>
            <person name="De Vos P."/>
            <person name="Vandamme P."/>
            <person name="Eisen J.A."/>
            <person name="Garrity G."/>
            <person name="Hugenholtz P."/>
            <person name="Kyrpides N.C."/>
        </authorList>
    </citation>
    <scope>NUCLEOTIDE SEQUENCE [LARGE SCALE GENOMIC DNA]</scope>
    <source>
        <strain evidence="1 2">VKM Ac-2572</strain>
    </source>
</reference>
<keyword evidence="1" id="KW-0560">Oxidoreductase</keyword>
<dbReference type="RefSeq" id="WP_132209890.1">
    <property type="nucleotide sequence ID" value="NZ_SLWN01000005.1"/>
</dbReference>
<keyword evidence="2" id="KW-1185">Reference proteome</keyword>
<gene>
    <name evidence="1" type="ORF">EV652_105202</name>
</gene>
<dbReference type="GO" id="GO:0004497">
    <property type="term" value="F:monooxygenase activity"/>
    <property type="evidence" value="ECO:0007669"/>
    <property type="project" value="UniProtKB-KW"/>
</dbReference>
<dbReference type="Pfam" id="PF14100">
    <property type="entry name" value="DUF6807"/>
    <property type="match status" value="1"/>
</dbReference>
<proteinExistence type="predicted"/>
<dbReference type="AlphaFoldDB" id="A0A4R2HJQ9"/>
<dbReference type="EMBL" id="SLWN01000005">
    <property type="protein sequence ID" value="TCO30208.1"/>
    <property type="molecule type" value="Genomic_DNA"/>
</dbReference>
<dbReference type="OrthoDB" id="9812981at2"/>
<evidence type="ECO:0000313" key="2">
    <source>
        <dbReference type="Proteomes" id="UP000294508"/>
    </source>
</evidence>
<comment type="caution">
    <text evidence="1">The sequence shown here is derived from an EMBL/GenBank/DDBJ whole genome shotgun (WGS) entry which is preliminary data.</text>
</comment>
<keyword evidence="1" id="KW-0503">Monooxygenase</keyword>
<dbReference type="Proteomes" id="UP000294508">
    <property type="component" value="Unassembled WGS sequence"/>
</dbReference>
<protein>
    <submittedName>
        <fullName evidence="1">Methane monooxygenase PmoA-like</fullName>
    </submittedName>
</protein>
<name>A0A4R2HJQ9_9ACTN</name>
<evidence type="ECO:0000313" key="1">
    <source>
        <dbReference type="EMBL" id="TCO30208.1"/>
    </source>
</evidence>
<accession>A0A4R2HJQ9</accession>
<sequence length="304" mass="33396">MTQNLGCNHAVGRSIQVTAGDGELFTYVYRATDPQLESPRPFLHPIRTLDGDLVSVFRPHDHVWHKGLTWSLPHFGHENFWGGPTFSKEAGYQQLDNNGSMDHDRIDALDVSDDLVRFSHHLSWRTQAGAHVVDESRSLTTRFADDGWVLVYETAMTNVSSETIQIGSPTTAGRENAGYGGLFWRGPRSFTNGTVLAQQGKGGDELRGHRAAWMGFSGKHDNNDRASTIIIADAANNVRHPPQWFVRSEDFAAVCPAPFFSEELPFEAGSTLRFRYAVLVADGGSDDQRATALAAQAQKALAAG</sequence>
<organism evidence="1 2">
    <name type="scientific">Kribbella steppae</name>
    <dbReference type="NCBI Taxonomy" id="2512223"/>
    <lineage>
        <taxon>Bacteria</taxon>
        <taxon>Bacillati</taxon>
        <taxon>Actinomycetota</taxon>
        <taxon>Actinomycetes</taxon>
        <taxon>Propionibacteriales</taxon>
        <taxon>Kribbellaceae</taxon>
        <taxon>Kribbella</taxon>
    </lineage>
</organism>